<evidence type="ECO:0000313" key="3">
    <source>
        <dbReference type="Proteomes" id="UP000031668"/>
    </source>
</evidence>
<comment type="caution">
    <text evidence="2">The sequence shown here is derived from an EMBL/GenBank/DDBJ whole genome shotgun (WGS) entry which is preliminary data.</text>
</comment>
<dbReference type="Proteomes" id="UP000031668">
    <property type="component" value="Unassembled WGS sequence"/>
</dbReference>
<keyword evidence="3" id="KW-1185">Reference proteome</keyword>
<proteinExistence type="predicted"/>
<gene>
    <name evidence="2" type="ORF">RF11_02080</name>
</gene>
<keyword evidence="1" id="KW-0812">Transmembrane</keyword>
<protein>
    <submittedName>
        <fullName evidence="2">Uncharacterized protein</fullName>
    </submittedName>
</protein>
<evidence type="ECO:0000313" key="2">
    <source>
        <dbReference type="EMBL" id="KII66436.1"/>
    </source>
</evidence>
<sequence>MVEVLSRYSRYRATQKFRIIKAQRLKKVRLSISYMMIIKSTKDFHITLKVEPVVDEDSPYELKSIIGHESQHHVSVSFKFCKTEWLKMIFSALTCCILLTCLCFLIYSLIGPEDIQPIPKGTSKTETPSRAIAF</sequence>
<reference evidence="2 3" key="1">
    <citation type="journal article" date="2014" name="Genome Biol. Evol.">
        <title>The genome of the myxosporean Thelohanellus kitauei shows adaptations to nutrient acquisition within its fish host.</title>
        <authorList>
            <person name="Yang Y."/>
            <person name="Xiong J."/>
            <person name="Zhou Z."/>
            <person name="Huo F."/>
            <person name="Miao W."/>
            <person name="Ran C."/>
            <person name="Liu Y."/>
            <person name="Zhang J."/>
            <person name="Feng J."/>
            <person name="Wang M."/>
            <person name="Wang M."/>
            <person name="Wang L."/>
            <person name="Yao B."/>
        </authorList>
    </citation>
    <scope>NUCLEOTIDE SEQUENCE [LARGE SCALE GENOMIC DNA]</scope>
    <source>
        <strain evidence="2">Wuqing</strain>
    </source>
</reference>
<evidence type="ECO:0000256" key="1">
    <source>
        <dbReference type="SAM" id="Phobius"/>
    </source>
</evidence>
<dbReference type="AlphaFoldDB" id="A0A0C2MGZ3"/>
<dbReference type="EMBL" id="JWZT01003532">
    <property type="protein sequence ID" value="KII66436.1"/>
    <property type="molecule type" value="Genomic_DNA"/>
</dbReference>
<feature type="transmembrane region" description="Helical" evidence="1">
    <location>
        <begin position="88"/>
        <end position="110"/>
    </location>
</feature>
<accession>A0A0C2MGZ3</accession>
<name>A0A0C2MGZ3_THEKT</name>
<organism evidence="2 3">
    <name type="scientific">Thelohanellus kitauei</name>
    <name type="common">Myxosporean</name>
    <dbReference type="NCBI Taxonomy" id="669202"/>
    <lineage>
        <taxon>Eukaryota</taxon>
        <taxon>Metazoa</taxon>
        <taxon>Cnidaria</taxon>
        <taxon>Myxozoa</taxon>
        <taxon>Myxosporea</taxon>
        <taxon>Bivalvulida</taxon>
        <taxon>Platysporina</taxon>
        <taxon>Myxobolidae</taxon>
        <taxon>Thelohanellus</taxon>
    </lineage>
</organism>
<keyword evidence="1" id="KW-0472">Membrane</keyword>
<keyword evidence="1" id="KW-1133">Transmembrane helix</keyword>